<feature type="transmembrane region" description="Helical" evidence="10">
    <location>
        <begin position="178"/>
        <end position="197"/>
    </location>
</feature>
<reference evidence="11 12" key="1">
    <citation type="submission" date="2021-08" db="EMBL/GenBank/DDBJ databases">
        <title>Draft genome sequence of Spirulina subsalsa with high tolerance to salinity and hype-accumulation of phycocyanin.</title>
        <authorList>
            <person name="Pei H."/>
            <person name="Jiang L."/>
        </authorList>
    </citation>
    <scope>NUCLEOTIDE SEQUENCE [LARGE SCALE GENOMIC DNA]</scope>
    <source>
        <strain evidence="11 12">FACHB-351</strain>
    </source>
</reference>
<sequence length="267" mass="29529">MVRGLVSGAIYPFRAIAVFWQTPKLLAYLILPILVNLIIGVVLYLSLLLPGLRGVERLTLQVTQGVNNAIATLPPWLGLLDNLILALGYVFQGLILILLLLITGFLLLQFGSILGSPWYGLLSEKLEEQRLGQATTIDIGIIRDIWRALLFELKKLVFWLGLAIPLLILGFIPGVGPLFLTICWVSLTAFIACLDFLDGPSERRRFPFRKKVKIVLMTLPASASFSLVCWVLCSVPLLNLLTIPLCVSAGTLFWCDRVYPKLTSSPA</sequence>
<evidence type="ECO:0000256" key="1">
    <source>
        <dbReference type="ARBA" id="ARBA00004141"/>
    </source>
</evidence>
<keyword evidence="6 10" id="KW-0812">Transmembrane</keyword>
<dbReference type="InterPro" id="IPR059112">
    <property type="entry name" value="CysZ/EI24"/>
</dbReference>
<evidence type="ECO:0000256" key="6">
    <source>
        <dbReference type="ARBA" id="ARBA00022692"/>
    </source>
</evidence>
<evidence type="ECO:0000256" key="2">
    <source>
        <dbReference type="ARBA" id="ARBA00022448"/>
    </source>
</evidence>
<dbReference type="InterPro" id="IPR050480">
    <property type="entry name" value="CysZ-like"/>
</dbReference>
<evidence type="ECO:0000313" key="11">
    <source>
        <dbReference type="EMBL" id="MCW6035448.1"/>
    </source>
</evidence>
<keyword evidence="2" id="KW-0813">Transport</keyword>
<keyword evidence="7 10" id="KW-1133">Transmembrane helix</keyword>
<comment type="caution">
    <text evidence="11">The sequence shown here is derived from an EMBL/GenBank/DDBJ whole genome shotgun (WGS) entry which is preliminary data.</text>
</comment>
<keyword evidence="4" id="KW-0997">Cell inner membrane</keyword>
<name>A0ABT3L1R1_9CYAN</name>
<protein>
    <submittedName>
        <fullName evidence="11">EI24 domain-containing protein</fullName>
    </submittedName>
</protein>
<dbReference type="Proteomes" id="UP001526426">
    <property type="component" value="Unassembled WGS sequence"/>
</dbReference>
<evidence type="ECO:0000256" key="3">
    <source>
        <dbReference type="ARBA" id="ARBA00022475"/>
    </source>
</evidence>
<accession>A0ABT3L1R1</accession>
<dbReference type="Pfam" id="PF07264">
    <property type="entry name" value="EI24"/>
    <property type="match status" value="1"/>
</dbReference>
<keyword evidence="8" id="KW-0764">Sulfate transport</keyword>
<keyword evidence="9 10" id="KW-0472">Membrane</keyword>
<comment type="subcellular location">
    <subcellularLocation>
        <location evidence="1">Membrane</location>
        <topology evidence="1">Multi-pass membrane protein</topology>
    </subcellularLocation>
</comment>
<gene>
    <name evidence="11" type="ORF">K4A83_04040</name>
</gene>
<evidence type="ECO:0000256" key="8">
    <source>
        <dbReference type="ARBA" id="ARBA00023032"/>
    </source>
</evidence>
<keyword evidence="3" id="KW-1003">Cell membrane</keyword>
<organism evidence="11 12">
    <name type="scientific">Spirulina subsalsa FACHB-351</name>
    <dbReference type="NCBI Taxonomy" id="234711"/>
    <lineage>
        <taxon>Bacteria</taxon>
        <taxon>Bacillati</taxon>
        <taxon>Cyanobacteriota</taxon>
        <taxon>Cyanophyceae</taxon>
        <taxon>Spirulinales</taxon>
        <taxon>Spirulinaceae</taxon>
        <taxon>Spirulina</taxon>
    </lineage>
</organism>
<dbReference type="EMBL" id="JAIHOM010000014">
    <property type="protein sequence ID" value="MCW6035448.1"/>
    <property type="molecule type" value="Genomic_DNA"/>
</dbReference>
<keyword evidence="5" id="KW-0028">Amino-acid biosynthesis</keyword>
<dbReference type="RefSeq" id="WP_265263135.1">
    <property type="nucleotide sequence ID" value="NZ_JAIHOM010000014.1"/>
</dbReference>
<keyword evidence="12" id="KW-1185">Reference proteome</keyword>
<proteinExistence type="predicted"/>
<feature type="transmembrane region" description="Helical" evidence="10">
    <location>
        <begin position="83"/>
        <end position="108"/>
    </location>
</feature>
<dbReference type="PANTHER" id="PTHR37468:SF1">
    <property type="entry name" value="SULFATE TRANSPORTER CYSZ"/>
    <property type="match status" value="1"/>
</dbReference>
<evidence type="ECO:0000256" key="9">
    <source>
        <dbReference type="ARBA" id="ARBA00023136"/>
    </source>
</evidence>
<feature type="transmembrane region" description="Helical" evidence="10">
    <location>
        <begin position="218"/>
        <end position="238"/>
    </location>
</feature>
<evidence type="ECO:0000256" key="5">
    <source>
        <dbReference type="ARBA" id="ARBA00022605"/>
    </source>
</evidence>
<evidence type="ECO:0000256" key="4">
    <source>
        <dbReference type="ARBA" id="ARBA00022519"/>
    </source>
</evidence>
<dbReference type="PANTHER" id="PTHR37468">
    <property type="entry name" value="SULFATE TRANSPORTER CYSZ"/>
    <property type="match status" value="1"/>
</dbReference>
<evidence type="ECO:0000256" key="7">
    <source>
        <dbReference type="ARBA" id="ARBA00022989"/>
    </source>
</evidence>
<evidence type="ECO:0000313" key="12">
    <source>
        <dbReference type="Proteomes" id="UP001526426"/>
    </source>
</evidence>
<feature type="transmembrane region" description="Helical" evidence="10">
    <location>
        <begin position="25"/>
        <end position="49"/>
    </location>
</feature>
<evidence type="ECO:0000256" key="10">
    <source>
        <dbReference type="SAM" id="Phobius"/>
    </source>
</evidence>
<feature type="transmembrane region" description="Helical" evidence="10">
    <location>
        <begin position="156"/>
        <end position="172"/>
    </location>
</feature>